<gene>
    <name evidence="1" type="ORF">METZ01_LOCUS414327</name>
</gene>
<name>A0A382WS11_9ZZZZ</name>
<sequence length="158" mass="17350">MFVGGAETKQAAPVVQYHGVGADVSYKTGYADLANEGYKKNAIVYRCINEIANGIAQTPMSVYSDDQELEAHPLISLLRSPAPTTGYAEFFQSMVSQLLLSGNAFIVRSGPDAGEPQELYLLRPDRMRIKPGKHLPYAYEYVVDGKVAERYLVDPETG</sequence>
<organism evidence="1">
    <name type="scientific">marine metagenome</name>
    <dbReference type="NCBI Taxonomy" id="408172"/>
    <lineage>
        <taxon>unclassified sequences</taxon>
        <taxon>metagenomes</taxon>
        <taxon>ecological metagenomes</taxon>
    </lineage>
</organism>
<dbReference type="EMBL" id="UINC01161978">
    <property type="protein sequence ID" value="SVD61473.1"/>
    <property type="molecule type" value="Genomic_DNA"/>
</dbReference>
<protein>
    <recommendedName>
        <fullName evidence="2">Phage portal protein</fullName>
    </recommendedName>
</protein>
<dbReference type="Pfam" id="PF04860">
    <property type="entry name" value="Phage_portal"/>
    <property type="match status" value="1"/>
</dbReference>
<reference evidence="1" key="1">
    <citation type="submission" date="2018-05" db="EMBL/GenBank/DDBJ databases">
        <authorList>
            <person name="Lanie J.A."/>
            <person name="Ng W.-L."/>
            <person name="Kazmierczak K.M."/>
            <person name="Andrzejewski T.M."/>
            <person name="Davidsen T.M."/>
            <person name="Wayne K.J."/>
            <person name="Tettelin H."/>
            <person name="Glass J.I."/>
            <person name="Rusch D."/>
            <person name="Podicherti R."/>
            <person name="Tsui H.-C.T."/>
            <person name="Winkler M.E."/>
        </authorList>
    </citation>
    <scope>NUCLEOTIDE SEQUENCE</scope>
</reference>
<evidence type="ECO:0008006" key="2">
    <source>
        <dbReference type="Google" id="ProtNLM"/>
    </source>
</evidence>
<dbReference type="AlphaFoldDB" id="A0A382WS11"/>
<accession>A0A382WS11</accession>
<dbReference type="InterPro" id="IPR006944">
    <property type="entry name" value="Phage/GTA_portal"/>
</dbReference>
<evidence type="ECO:0000313" key="1">
    <source>
        <dbReference type="EMBL" id="SVD61473.1"/>
    </source>
</evidence>
<feature type="non-terminal residue" evidence="1">
    <location>
        <position position="158"/>
    </location>
</feature>
<proteinExistence type="predicted"/>